<dbReference type="GO" id="GO:0046872">
    <property type="term" value="F:metal ion binding"/>
    <property type="evidence" value="ECO:0007669"/>
    <property type="project" value="UniProtKB-KW"/>
</dbReference>
<dbReference type="Gene3D" id="3.40.630.10">
    <property type="entry name" value="Zn peptidases"/>
    <property type="match status" value="1"/>
</dbReference>
<evidence type="ECO:0000313" key="9">
    <source>
        <dbReference type="EMBL" id="AKO91734.1"/>
    </source>
</evidence>
<feature type="domain" description="Peptidase M20 dimerisation" evidence="8">
    <location>
        <begin position="202"/>
        <end position="311"/>
    </location>
</feature>
<dbReference type="SUPFAM" id="SSF55031">
    <property type="entry name" value="Bacterial exopeptidase dimerisation domain"/>
    <property type="match status" value="1"/>
</dbReference>
<dbReference type="NCBIfam" id="NF005373">
    <property type="entry name" value="PRK06915.1"/>
    <property type="match status" value="1"/>
</dbReference>
<dbReference type="NCBIfam" id="NF005306">
    <property type="entry name" value="PRK06837.1"/>
    <property type="match status" value="1"/>
</dbReference>
<dbReference type="SUPFAM" id="SSF53187">
    <property type="entry name" value="Zn-dependent exopeptidases"/>
    <property type="match status" value="1"/>
</dbReference>
<dbReference type="PATRIC" id="fig|135735.6.peg.1242"/>
<evidence type="ECO:0000256" key="5">
    <source>
        <dbReference type="ARBA" id="ARBA00022801"/>
    </source>
</evidence>
<dbReference type="InterPro" id="IPR010182">
    <property type="entry name" value="ArgE/DapE"/>
</dbReference>
<evidence type="ECO:0000256" key="3">
    <source>
        <dbReference type="ARBA" id="ARBA00006247"/>
    </source>
</evidence>
<dbReference type="Gene3D" id="3.30.70.360">
    <property type="match status" value="1"/>
</dbReference>
<keyword evidence="5" id="KW-0378">Hydrolase</keyword>
<dbReference type="GO" id="GO:0016787">
    <property type="term" value="F:hydrolase activity"/>
    <property type="evidence" value="ECO:0007669"/>
    <property type="project" value="UniProtKB-KW"/>
</dbReference>
<organism evidence="9 10">
    <name type="scientific">Priestia filamentosa</name>
    <dbReference type="NCBI Taxonomy" id="1402861"/>
    <lineage>
        <taxon>Bacteria</taxon>
        <taxon>Bacillati</taxon>
        <taxon>Bacillota</taxon>
        <taxon>Bacilli</taxon>
        <taxon>Bacillales</taxon>
        <taxon>Bacillaceae</taxon>
        <taxon>Priestia</taxon>
    </lineage>
</organism>
<reference evidence="10" key="2">
    <citation type="submission" date="2015-06" db="EMBL/GenBank/DDBJ databases">
        <title>Genome Sequence of Bacillus endophyticus and Analysis of its Companion Mechanism in the Ketogulonigenium vulgare-Bacillus strain Consortium.</title>
        <authorList>
            <person name="Jia N."/>
            <person name="Du J."/>
            <person name="Ding M.-Z."/>
            <person name="Gao F."/>
            <person name="Yuan Y.-J."/>
        </authorList>
    </citation>
    <scope>NUCLEOTIDE SEQUENCE [LARGE SCALE GENOMIC DNA]</scope>
    <source>
        <strain evidence="10">Hbe603</strain>
    </source>
</reference>
<dbReference type="AlphaFoldDB" id="A0A0H4KHI7"/>
<evidence type="ECO:0000256" key="1">
    <source>
        <dbReference type="ARBA" id="ARBA00001941"/>
    </source>
</evidence>
<dbReference type="NCBIfam" id="TIGR01910">
    <property type="entry name" value="DapE-ArgE"/>
    <property type="match status" value="1"/>
</dbReference>
<dbReference type="PANTHER" id="PTHR43808:SF25">
    <property type="entry name" value="PEPTIDASE M20 DIMERISATION DOMAIN-CONTAINING PROTEIN"/>
    <property type="match status" value="1"/>
</dbReference>
<dbReference type="RefSeq" id="WP_040058163.1">
    <property type="nucleotide sequence ID" value="NZ_CP011974.1"/>
</dbReference>
<dbReference type="PANTHER" id="PTHR43808">
    <property type="entry name" value="ACETYLORNITHINE DEACETYLASE"/>
    <property type="match status" value="1"/>
</dbReference>
<evidence type="ECO:0000256" key="6">
    <source>
        <dbReference type="ARBA" id="ARBA00022833"/>
    </source>
</evidence>
<evidence type="ECO:0000313" key="10">
    <source>
        <dbReference type="Proteomes" id="UP000036202"/>
    </source>
</evidence>
<keyword evidence="6" id="KW-0862">Zinc</keyword>
<comment type="cofactor">
    <cofactor evidence="2">
        <name>Zn(2+)</name>
        <dbReference type="ChEBI" id="CHEBI:29105"/>
    </cofactor>
</comment>
<evidence type="ECO:0000256" key="7">
    <source>
        <dbReference type="ARBA" id="ARBA00023285"/>
    </source>
</evidence>
<keyword evidence="7" id="KW-0170">Cobalt</keyword>
<proteinExistence type="inferred from homology"/>
<evidence type="ECO:0000256" key="2">
    <source>
        <dbReference type="ARBA" id="ARBA00001947"/>
    </source>
</evidence>
<dbReference type="InterPro" id="IPR011650">
    <property type="entry name" value="Peptidase_M20_dimer"/>
</dbReference>
<accession>A0A0H4KHI7</accession>
<reference evidence="9 10" key="1">
    <citation type="journal article" date="2015" name="PLoS ONE">
        <title>Genome Sequence of Bacillus endophyticus and Analysis of Its Companion Mechanism in the Ketogulonigenium vulgare-Bacillus Strain Consortium.</title>
        <authorList>
            <person name="Jia N."/>
            <person name="Du J."/>
            <person name="Ding M.Z."/>
            <person name="Gao F."/>
            <person name="Yuan Y.J."/>
        </authorList>
    </citation>
    <scope>NUCLEOTIDE SEQUENCE [LARGE SCALE GENOMIC DNA]</scope>
    <source>
        <strain evidence="9 10">Hbe603</strain>
    </source>
</reference>
<dbReference type="InterPro" id="IPR036264">
    <property type="entry name" value="Bact_exopeptidase_dim_dom"/>
</dbReference>
<comment type="cofactor">
    <cofactor evidence="1">
        <name>Co(2+)</name>
        <dbReference type="ChEBI" id="CHEBI:48828"/>
    </cofactor>
</comment>
<keyword evidence="10" id="KW-1185">Reference proteome</keyword>
<dbReference type="KEGG" id="beo:BEH_06220"/>
<evidence type="ECO:0000256" key="4">
    <source>
        <dbReference type="ARBA" id="ARBA00022723"/>
    </source>
</evidence>
<evidence type="ECO:0000259" key="8">
    <source>
        <dbReference type="Pfam" id="PF07687"/>
    </source>
</evidence>
<comment type="similarity">
    <text evidence="3">Belongs to the peptidase M20A family.</text>
</comment>
<dbReference type="OrthoDB" id="9792335at2"/>
<sequence>MKEYKEKVHETLTTYKNEGINLLKRLVNERSVQNHEESVQAIVIEYLRSLGLQIDVWEPDINELKAHPAFVSTRETFKGSPNVVGLLRGSGGGRSLILNGHIDVVPEGDIAWWDSNPYEAVVKDGKVYGRGATDMKGGNVSMLLALKVMKELKVSLKGDVIFQSVIEEESGGAGTLSCILRGYKADGALIPEPTNMKIFPSQQGSAWFRIKVKGRSAHGGTRYEGVSAIEKAQKVLHHLNMLEKIRNEEITSPLYKNVPIPIPINVGKMSGGSWPSSVPDEVVLEGRLGIGPHESIHEAKKMVETSLLTLSEEDEWFALHPAEVSWFGAHWLPSEVEETHPLIKCLTDAYSLTYNEEPTVEASPWGTDGGLLTNCAKTPAIIFGPGVTEVAHFPNEYIEIESVFEAAEIIALTMLDWCGVKE</sequence>
<dbReference type="Pfam" id="PF07687">
    <property type="entry name" value="M20_dimer"/>
    <property type="match status" value="1"/>
</dbReference>
<dbReference type="InterPro" id="IPR050072">
    <property type="entry name" value="Peptidase_M20A"/>
</dbReference>
<dbReference type="Proteomes" id="UP000036202">
    <property type="component" value="Chromosome"/>
</dbReference>
<dbReference type="EMBL" id="CP011974">
    <property type="protein sequence ID" value="AKO91734.1"/>
    <property type="molecule type" value="Genomic_DNA"/>
</dbReference>
<protein>
    <submittedName>
        <fullName evidence="9">Acetylornithine deacetylase</fullName>
    </submittedName>
</protein>
<name>A0A0H4KHI7_9BACI</name>
<dbReference type="Pfam" id="PF01546">
    <property type="entry name" value="Peptidase_M20"/>
    <property type="match status" value="1"/>
</dbReference>
<keyword evidence="4" id="KW-0479">Metal-binding</keyword>
<dbReference type="InterPro" id="IPR002933">
    <property type="entry name" value="Peptidase_M20"/>
</dbReference>
<gene>
    <name evidence="9" type="ORF">BEH_06220</name>
</gene>